<organism evidence="3 4">
    <name type="scientific">Halapricum desulfuricans</name>
    <dbReference type="NCBI Taxonomy" id="2841257"/>
    <lineage>
        <taxon>Archaea</taxon>
        <taxon>Methanobacteriati</taxon>
        <taxon>Methanobacteriota</taxon>
        <taxon>Stenosarchaea group</taxon>
        <taxon>Halobacteria</taxon>
        <taxon>Halobacteriales</taxon>
        <taxon>Haloarculaceae</taxon>
        <taxon>Halapricum</taxon>
    </lineage>
</organism>
<reference evidence="3 4" key="1">
    <citation type="submission" date="2020-11" db="EMBL/GenBank/DDBJ databases">
        <title>Carbohydrate-dependent, anaerobic sulfur respiration: A novel catabolism in halophilic archaea.</title>
        <authorList>
            <person name="Sorokin D.Y."/>
            <person name="Messina E."/>
            <person name="Smedile F."/>
            <person name="La Cono V."/>
            <person name="Hallsworth J.E."/>
            <person name="Yakimov M.M."/>
        </authorList>
    </citation>
    <scope>NUCLEOTIDE SEQUENCE [LARGE SCALE GENOMIC DNA]</scope>
    <source>
        <strain evidence="3 4">HSR12-2</strain>
    </source>
</reference>
<evidence type="ECO:0000256" key="1">
    <source>
        <dbReference type="SAM" id="Phobius"/>
    </source>
</evidence>
<proteinExistence type="predicted"/>
<keyword evidence="1" id="KW-0812">Transmembrane</keyword>
<evidence type="ECO:0000313" key="3">
    <source>
        <dbReference type="EMBL" id="QSG07682.1"/>
    </source>
</evidence>
<dbReference type="EMBL" id="CP064788">
    <property type="protein sequence ID" value="QSG07682.1"/>
    <property type="molecule type" value="Genomic_DNA"/>
</dbReference>
<dbReference type="SUPFAM" id="SSF117070">
    <property type="entry name" value="LEA14-like"/>
    <property type="match status" value="2"/>
</dbReference>
<dbReference type="GO" id="GO:0009269">
    <property type="term" value="P:response to desiccation"/>
    <property type="evidence" value="ECO:0007669"/>
    <property type="project" value="InterPro"/>
</dbReference>
<dbReference type="InterPro" id="IPR013990">
    <property type="entry name" value="WHy-dom"/>
</dbReference>
<dbReference type="Pfam" id="PF03168">
    <property type="entry name" value="LEA_2"/>
    <property type="match status" value="1"/>
</dbReference>
<dbReference type="GeneID" id="68850943"/>
<keyword evidence="1" id="KW-1133">Transmembrane helix</keyword>
<sequence length="316" mass="33553">MDLPEPVRSALDTLPAPRTVVVAVVVSLGLIALLVTVLVATGVLAQPTVESIDSQWGEATNETTQIETQAIVDNPNPIGIPGVVSVEYTASLNDIVLVDNEKSGIGLSPGKNTIEFTAAMDNDRIADWWVTHINGDERSTMTIEPTVSGPGVSQSLPDQTSDIETDLLAGLNTAEPQPVGTSDREYFTAESTSVEWGEATPQVAPLDIRSMLRNEQPVPITIREISYDVSIGGVTLANGSQDDGTTIGPGESGVVDPTIDLDNSRMDEWWVSHVENGERSTLSVDAWATIEAGGQTETVPLSMFATNETVETDLLG</sequence>
<dbReference type="RefSeq" id="WP_229110864.1">
    <property type="nucleotide sequence ID" value="NZ_CP064788.1"/>
</dbReference>
<evidence type="ECO:0000259" key="2">
    <source>
        <dbReference type="SMART" id="SM00769"/>
    </source>
</evidence>
<protein>
    <submittedName>
        <fullName evidence="3">LEA14-like dessication related protein</fullName>
    </submittedName>
</protein>
<feature type="domain" description="Water stress and hypersensitive response" evidence="2">
    <location>
        <begin position="49"/>
        <end position="165"/>
    </location>
</feature>
<feature type="domain" description="Water stress and hypersensitive response" evidence="2">
    <location>
        <begin position="189"/>
        <end position="306"/>
    </location>
</feature>
<dbReference type="SMART" id="SM00769">
    <property type="entry name" value="WHy"/>
    <property type="match status" value="2"/>
</dbReference>
<evidence type="ECO:0000313" key="4">
    <source>
        <dbReference type="Proteomes" id="UP000662973"/>
    </source>
</evidence>
<dbReference type="InterPro" id="IPR004864">
    <property type="entry name" value="LEA_2"/>
</dbReference>
<keyword evidence="1" id="KW-0472">Membrane</keyword>
<dbReference type="Gene3D" id="2.60.40.10">
    <property type="entry name" value="Immunoglobulins"/>
    <property type="match status" value="2"/>
</dbReference>
<gene>
    <name evidence="3" type="ORF">HSR122_0268</name>
</gene>
<keyword evidence="4" id="KW-1185">Reference proteome</keyword>
<dbReference type="AlphaFoldDB" id="A0A897N406"/>
<dbReference type="KEGG" id="hds:HSR122_0268"/>
<feature type="transmembrane region" description="Helical" evidence="1">
    <location>
        <begin position="20"/>
        <end position="45"/>
    </location>
</feature>
<accession>A0A897N406</accession>
<dbReference type="Proteomes" id="UP000662973">
    <property type="component" value="Chromosome"/>
</dbReference>
<dbReference type="InterPro" id="IPR013783">
    <property type="entry name" value="Ig-like_fold"/>
</dbReference>
<name>A0A897N406_9EURY</name>